<dbReference type="AlphaFoldDB" id="A0A7I7MD08"/>
<protein>
    <recommendedName>
        <fullName evidence="4">Lipoprotein</fullName>
    </recommendedName>
</protein>
<feature type="chain" id="PRO_5029690022" description="Lipoprotein" evidence="1">
    <location>
        <begin position="25"/>
        <end position="126"/>
    </location>
</feature>
<keyword evidence="3" id="KW-1185">Reference proteome</keyword>
<evidence type="ECO:0000313" key="2">
    <source>
        <dbReference type="EMBL" id="BBX69712.1"/>
    </source>
</evidence>
<organism evidence="2 3">
    <name type="scientific">Mycolicibacterium psychrotolerans</name>
    <dbReference type="NCBI Taxonomy" id="216929"/>
    <lineage>
        <taxon>Bacteria</taxon>
        <taxon>Bacillati</taxon>
        <taxon>Actinomycetota</taxon>
        <taxon>Actinomycetes</taxon>
        <taxon>Mycobacteriales</taxon>
        <taxon>Mycobacteriaceae</taxon>
        <taxon>Mycolicibacterium</taxon>
    </lineage>
</organism>
<evidence type="ECO:0000313" key="3">
    <source>
        <dbReference type="Proteomes" id="UP000466514"/>
    </source>
</evidence>
<keyword evidence="1" id="KW-0732">Signal</keyword>
<proteinExistence type="predicted"/>
<evidence type="ECO:0008006" key="4">
    <source>
        <dbReference type="Google" id="ProtNLM"/>
    </source>
</evidence>
<dbReference type="Proteomes" id="UP000466514">
    <property type="component" value="Chromosome"/>
</dbReference>
<reference evidence="2 3" key="1">
    <citation type="journal article" date="2019" name="Emerg. Microbes Infect.">
        <title>Comprehensive subspecies identification of 175 nontuberculous mycobacteria species based on 7547 genomic profiles.</title>
        <authorList>
            <person name="Matsumoto Y."/>
            <person name="Kinjo T."/>
            <person name="Motooka D."/>
            <person name="Nabeya D."/>
            <person name="Jung N."/>
            <person name="Uechi K."/>
            <person name="Horii T."/>
            <person name="Iida T."/>
            <person name="Fujita J."/>
            <person name="Nakamura S."/>
        </authorList>
    </citation>
    <scope>NUCLEOTIDE SEQUENCE [LARGE SCALE GENOMIC DNA]</scope>
    <source>
        <strain evidence="2 3">JCM 13323</strain>
    </source>
</reference>
<dbReference type="KEGG" id="mpsc:MPSYJ_31730"/>
<sequence>MIAKLLVAAAVAACAVTMAPQAAADHETVGGGTFTVSNSATPCTAFEVRGKFYRACPGQQVMVPSDTKYITVPLGTASWVACETYAPNGLLFEQDDEQLAEVPEKQQYWAEKGWGPYEPMAICQMW</sequence>
<dbReference type="EMBL" id="AP022574">
    <property type="protein sequence ID" value="BBX69712.1"/>
    <property type="molecule type" value="Genomic_DNA"/>
</dbReference>
<accession>A0A7I7MD08</accession>
<name>A0A7I7MD08_9MYCO</name>
<feature type="signal peptide" evidence="1">
    <location>
        <begin position="1"/>
        <end position="24"/>
    </location>
</feature>
<gene>
    <name evidence="2" type="ORF">MPSYJ_31730</name>
</gene>
<evidence type="ECO:0000256" key="1">
    <source>
        <dbReference type="SAM" id="SignalP"/>
    </source>
</evidence>